<keyword evidence="6" id="KW-0540">Nuclease</keyword>
<dbReference type="PROSITE" id="PS52020">
    <property type="entry name" value="CRESS_DNA_REP"/>
    <property type="match status" value="1"/>
</dbReference>
<sequence length="273" mass="31376">MSKRQIGTRWCYTLNNYSLEEAVAVLEMQSSYHICGKEVGDEGTPHLQGYIIFKSVKALSGVKKLQSRAHWEQAKGTTTQNVTYCSKGGLFSETGTRPKTSKEVGELQKEQWADVVRSVREGTCEHEYPKEFIQYNATINRLYQPQVHEIQVYTGIWFYGPPGTGKSRKARDDFPGAYDKLMNKWWDGYVDEESVIIDDIDTTHVHMGLFLKRYADHYPFRAEYKGGSKLIRPKHIIVTSNYSIEDIFGTGTEMTKAIQRRYKVTQFKSLIAK</sequence>
<keyword evidence="13" id="KW-0511">Multifunctional enzyme</keyword>
<keyword evidence="9" id="KW-0255">Endonuclease</keyword>
<dbReference type="GO" id="GO:0004519">
    <property type="term" value="F:endonuclease activity"/>
    <property type="evidence" value="ECO:0007669"/>
    <property type="project" value="UniProtKB-KW"/>
</dbReference>
<protein>
    <recommendedName>
        <fullName evidence="14">ATP-dependent helicase Rep</fullName>
    </recommendedName>
    <alternativeName>
        <fullName evidence="15">RepP</fullName>
    </alternativeName>
</protein>
<dbReference type="InterPro" id="IPR000605">
    <property type="entry name" value="Helicase_SF3_ssDNA/RNA_vir"/>
</dbReference>
<keyword evidence="4" id="KW-0548">Nucleotidyltransferase</keyword>
<dbReference type="Gene3D" id="3.40.50.300">
    <property type="entry name" value="P-loop containing nucleotide triphosphate hydrolases"/>
    <property type="match status" value="1"/>
</dbReference>
<keyword evidence="7" id="KW-0479">Metal-binding</keyword>
<evidence type="ECO:0000256" key="13">
    <source>
        <dbReference type="ARBA" id="ARBA00023268"/>
    </source>
</evidence>
<dbReference type="GO" id="GO:0003724">
    <property type="term" value="F:RNA helicase activity"/>
    <property type="evidence" value="ECO:0007669"/>
    <property type="project" value="InterPro"/>
</dbReference>
<keyword evidence="12" id="KW-0238">DNA-binding</keyword>
<dbReference type="AlphaFoldDB" id="A0A5Q2F090"/>
<comment type="cofactor">
    <cofactor evidence="1">
        <name>Mn(2+)</name>
        <dbReference type="ChEBI" id="CHEBI:29035"/>
    </cofactor>
</comment>
<accession>A0A5Q2F090</accession>
<organism evidence="17">
    <name type="scientific">Antarctic circular DNA molecule</name>
    <dbReference type="NCBI Taxonomy" id="2664238"/>
    <lineage>
        <taxon>unclassified sequences</taxon>
    </lineage>
</organism>
<dbReference type="GO" id="GO:0016779">
    <property type="term" value="F:nucleotidyltransferase activity"/>
    <property type="evidence" value="ECO:0007669"/>
    <property type="project" value="UniProtKB-KW"/>
</dbReference>
<evidence type="ECO:0000256" key="14">
    <source>
        <dbReference type="ARBA" id="ARBA00030754"/>
    </source>
</evidence>
<evidence type="ECO:0000256" key="2">
    <source>
        <dbReference type="ARBA" id="ARBA00008545"/>
    </source>
</evidence>
<evidence type="ECO:0000256" key="12">
    <source>
        <dbReference type="ARBA" id="ARBA00023125"/>
    </source>
</evidence>
<dbReference type="Gene3D" id="3.40.1310.20">
    <property type="match status" value="1"/>
</dbReference>
<keyword evidence="11" id="KW-0190">Covalent protein-DNA linkage</keyword>
<evidence type="ECO:0000256" key="15">
    <source>
        <dbReference type="ARBA" id="ARBA00032243"/>
    </source>
</evidence>
<dbReference type="InterPro" id="IPR027417">
    <property type="entry name" value="P-loop_NTPase"/>
</dbReference>
<keyword evidence="5" id="KW-0235">DNA replication</keyword>
<keyword evidence="8" id="KW-0547">Nucleotide-binding</keyword>
<proteinExistence type="inferred from homology"/>
<evidence type="ECO:0000259" key="16">
    <source>
        <dbReference type="PROSITE" id="PS52020"/>
    </source>
</evidence>
<dbReference type="GO" id="GO:0003723">
    <property type="term" value="F:RNA binding"/>
    <property type="evidence" value="ECO:0007669"/>
    <property type="project" value="InterPro"/>
</dbReference>
<evidence type="ECO:0000256" key="4">
    <source>
        <dbReference type="ARBA" id="ARBA00022695"/>
    </source>
</evidence>
<evidence type="ECO:0000256" key="7">
    <source>
        <dbReference type="ARBA" id="ARBA00022723"/>
    </source>
</evidence>
<dbReference type="GO" id="GO:0006260">
    <property type="term" value="P:DNA replication"/>
    <property type="evidence" value="ECO:0007669"/>
    <property type="project" value="UniProtKB-KW"/>
</dbReference>
<evidence type="ECO:0000256" key="9">
    <source>
        <dbReference type="ARBA" id="ARBA00022759"/>
    </source>
</evidence>
<gene>
    <name evidence="17" type="primary">rep</name>
</gene>
<dbReference type="SUPFAM" id="SSF52540">
    <property type="entry name" value="P-loop containing nucleoside triphosphate hydrolases"/>
    <property type="match status" value="1"/>
</dbReference>
<evidence type="ECO:0000256" key="3">
    <source>
        <dbReference type="ARBA" id="ARBA00022679"/>
    </source>
</evidence>
<reference evidence="17" key="1">
    <citation type="journal article" date="2019" name="Viruses">
        <title>Single-stranded DNA viruses in Antarctic cryoconite holes.</title>
        <authorList>
            <person name="Sommers P."/>
            <person name="Fontenele R.S."/>
            <person name="Kringen T."/>
            <person name="Kaberger S."/>
            <person name="Porazinska D.L."/>
            <person name="Darcy J.L."/>
            <person name="Schmidt S.K."/>
            <person name="Varsani A."/>
        </authorList>
    </citation>
    <scope>NUCLEOTIDE SEQUENCE</scope>
    <source>
        <strain evidence="17">CAA_003_V_147</strain>
    </source>
</reference>
<evidence type="ECO:0000256" key="6">
    <source>
        <dbReference type="ARBA" id="ARBA00022722"/>
    </source>
</evidence>
<dbReference type="InterPro" id="IPR049912">
    <property type="entry name" value="CRESS_DNA_REP"/>
</dbReference>
<evidence type="ECO:0000256" key="1">
    <source>
        <dbReference type="ARBA" id="ARBA00001936"/>
    </source>
</evidence>
<evidence type="ECO:0000256" key="11">
    <source>
        <dbReference type="ARBA" id="ARBA00023124"/>
    </source>
</evidence>
<dbReference type="EMBL" id="MN328274">
    <property type="protein sequence ID" value="QGF19362.1"/>
    <property type="molecule type" value="Genomic_DNA"/>
</dbReference>
<comment type="similarity">
    <text evidence="2">Belongs to the nanoviruses/circoviruses replication-associated protein family.</text>
</comment>
<dbReference type="GO" id="GO:0046872">
    <property type="term" value="F:metal ion binding"/>
    <property type="evidence" value="ECO:0007669"/>
    <property type="project" value="UniProtKB-KW"/>
</dbReference>
<dbReference type="Pfam" id="PF00910">
    <property type="entry name" value="RNA_helicase"/>
    <property type="match status" value="1"/>
</dbReference>
<name>A0A5Q2F090_9ZZZZ</name>
<dbReference type="GO" id="GO:0000166">
    <property type="term" value="F:nucleotide binding"/>
    <property type="evidence" value="ECO:0007669"/>
    <property type="project" value="UniProtKB-KW"/>
</dbReference>
<keyword evidence="3" id="KW-0808">Transferase</keyword>
<dbReference type="GO" id="GO:0016787">
    <property type="term" value="F:hydrolase activity"/>
    <property type="evidence" value="ECO:0007669"/>
    <property type="project" value="UniProtKB-KW"/>
</dbReference>
<evidence type="ECO:0000313" key="17">
    <source>
        <dbReference type="EMBL" id="QGF19362.1"/>
    </source>
</evidence>
<evidence type="ECO:0000256" key="5">
    <source>
        <dbReference type="ARBA" id="ARBA00022705"/>
    </source>
</evidence>
<evidence type="ECO:0000256" key="8">
    <source>
        <dbReference type="ARBA" id="ARBA00022741"/>
    </source>
</evidence>
<evidence type="ECO:0000256" key="10">
    <source>
        <dbReference type="ARBA" id="ARBA00022801"/>
    </source>
</evidence>
<feature type="domain" description="CRESS-DNA virus Rep endonuclease" evidence="16">
    <location>
        <begin position="4"/>
        <end position="97"/>
    </location>
</feature>
<dbReference type="Pfam" id="PF02407">
    <property type="entry name" value="Viral_Rep"/>
    <property type="match status" value="1"/>
</dbReference>
<keyword evidence="10" id="KW-0378">Hydrolase</keyword>
<dbReference type="GO" id="GO:0003677">
    <property type="term" value="F:DNA binding"/>
    <property type="evidence" value="ECO:0007669"/>
    <property type="project" value="UniProtKB-KW"/>
</dbReference>